<keyword evidence="2" id="KW-0812">Transmembrane</keyword>
<dbReference type="OrthoDB" id="6020333at2759"/>
<evidence type="ECO:0000256" key="1">
    <source>
        <dbReference type="SAM" id="MobiDB-lite"/>
    </source>
</evidence>
<feature type="transmembrane region" description="Helical" evidence="2">
    <location>
        <begin position="308"/>
        <end position="333"/>
    </location>
</feature>
<sequence>MLLRKTVPHYKSINNTEADDEASDMSQEMNGTGSSDLQASGSGRVGSTTSDASVRIEIRDSCHEGSSNFTTSTLHKCKKQVLRPYWNLLIFIGWRGFNRESIFAQGIRWRFLNALYTSLVMLLLVYSYSYEVLACEWKLNIKRDTMPVPHEVSSRPAIPWTPCRLNRTVSNCSRTTNLDPDKKDSVYSNIIDRILSDEARGMEGNPACDHIVTSYLIPGMLHLIAYVIGFYYFRVQENEQLDALMEKVFLQATTLQARTASQHNMVRTQRYAFSCFAPLPIKKKHLSIFVCVCVCVCVRVSSRRGSELILFALEVLGRTVFNAVIVAIMMNFVTQCEMIKFYVKGLVMRLQEKSTDLKTAMKDVLTLRQTLSQLNGLISKMTTLAGVILAELTVIGIFLLLVNENQSPKVWVYRALFPLVWAVMFGFPLYHAARVNSICLRIHKVALEMRVFGYKGASLLDLDSFMQFVHHTKLVAKIFHINVIPSQLIFVCLVGAFILLVLIQTSNIGPANLII</sequence>
<accession>A0A3S0ZPS8</accession>
<evidence type="ECO:0000313" key="4">
    <source>
        <dbReference type="Proteomes" id="UP000271974"/>
    </source>
</evidence>
<dbReference type="STRING" id="188477.A0A3S0ZPS8"/>
<gene>
    <name evidence="3" type="ORF">EGW08_012321</name>
</gene>
<dbReference type="AlphaFoldDB" id="A0A3S0ZPS8"/>
<keyword evidence="2" id="KW-1133">Transmembrane helix</keyword>
<proteinExistence type="predicted"/>
<feature type="region of interest" description="Disordered" evidence="1">
    <location>
        <begin position="13"/>
        <end position="50"/>
    </location>
</feature>
<evidence type="ECO:0000256" key="2">
    <source>
        <dbReference type="SAM" id="Phobius"/>
    </source>
</evidence>
<dbReference type="PANTHER" id="PTHR38337:SF1">
    <property type="entry name" value="GUSTATORY RECEPTOR"/>
    <property type="match status" value="1"/>
</dbReference>
<feature type="transmembrane region" description="Helical" evidence="2">
    <location>
        <begin position="215"/>
        <end position="233"/>
    </location>
</feature>
<keyword evidence="4" id="KW-1185">Reference proteome</keyword>
<feature type="transmembrane region" description="Helical" evidence="2">
    <location>
        <begin position="411"/>
        <end position="433"/>
    </location>
</feature>
<keyword evidence="2" id="KW-0472">Membrane</keyword>
<dbReference type="EMBL" id="RQTK01000420">
    <property type="protein sequence ID" value="RUS79933.1"/>
    <property type="molecule type" value="Genomic_DNA"/>
</dbReference>
<feature type="transmembrane region" description="Helical" evidence="2">
    <location>
        <begin position="377"/>
        <end position="399"/>
    </location>
</feature>
<evidence type="ECO:0000313" key="3">
    <source>
        <dbReference type="EMBL" id="RUS79933.1"/>
    </source>
</evidence>
<feature type="transmembrane region" description="Helical" evidence="2">
    <location>
        <begin position="111"/>
        <end position="129"/>
    </location>
</feature>
<comment type="caution">
    <text evidence="3">The sequence shown here is derived from an EMBL/GenBank/DDBJ whole genome shotgun (WGS) entry which is preliminary data.</text>
</comment>
<evidence type="ECO:0008006" key="5">
    <source>
        <dbReference type="Google" id="ProtNLM"/>
    </source>
</evidence>
<name>A0A3S0ZPS8_ELYCH</name>
<protein>
    <recommendedName>
        <fullName evidence="5">Gustatory receptor</fullName>
    </recommendedName>
</protein>
<reference evidence="3 4" key="1">
    <citation type="submission" date="2019-01" db="EMBL/GenBank/DDBJ databases">
        <title>A draft genome assembly of the solar-powered sea slug Elysia chlorotica.</title>
        <authorList>
            <person name="Cai H."/>
            <person name="Li Q."/>
            <person name="Fang X."/>
            <person name="Li J."/>
            <person name="Curtis N.E."/>
            <person name="Altenburger A."/>
            <person name="Shibata T."/>
            <person name="Feng M."/>
            <person name="Maeda T."/>
            <person name="Schwartz J.A."/>
            <person name="Shigenobu S."/>
            <person name="Lundholm N."/>
            <person name="Nishiyama T."/>
            <person name="Yang H."/>
            <person name="Hasebe M."/>
            <person name="Li S."/>
            <person name="Pierce S.K."/>
            <person name="Wang J."/>
        </authorList>
    </citation>
    <scope>NUCLEOTIDE SEQUENCE [LARGE SCALE GENOMIC DNA]</scope>
    <source>
        <strain evidence="3">EC2010</strain>
        <tissue evidence="3">Whole organism of an adult</tissue>
    </source>
</reference>
<dbReference type="Proteomes" id="UP000271974">
    <property type="component" value="Unassembled WGS sequence"/>
</dbReference>
<dbReference type="PANTHER" id="PTHR38337">
    <property type="entry name" value="AGAP010540-PA"/>
    <property type="match status" value="1"/>
</dbReference>
<feature type="transmembrane region" description="Helical" evidence="2">
    <location>
        <begin position="483"/>
        <end position="503"/>
    </location>
</feature>
<feature type="compositionally biased region" description="Polar residues" evidence="1">
    <location>
        <begin position="24"/>
        <end position="50"/>
    </location>
</feature>
<organism evidence="3 4">
    <name type="scientific">Elysia chlorotica</name>
    <name type="common">Eastern emerald elysia</name>
    <name type="synonym">Sea slug</name>
    <dbReference type="NCBI Taxonomy" id="188477"/>
    <lineage>
        <taxon>Eukaryota</taxon>
        <taxon>Metazoa</taxon>
        <taxon>Spiralia</taxon>
        <taxon>Lophotrochozoa</taxon>
        <taxon>Mollusca</taxon>
        <taxon>Gastropoda</taxon>
        <taxon>Heterobranchia</taxon>
        <taxon>Euthyneura</taxon>
        <taxon>Panpulmonata</taxon>
        <taxon>Sacoglossa</taxon>
        <taxon>Placobranchoidea</taxon>
        <taxon>Plakobranchidae</taxon>
        <taxon>Elysia</taxon>
    </lineage>
</organism>